<feature type="transmembrane region" description="Helical" evidence="12">
    <location>
        <begin position="6"/>
        <end position="23"/>
    </location>
</feature>
<keyword evidence="14" id="KW-1185">Reference proteome</keyword>
<dbReference type="Pfam" id="PF09756">
    <property type="entry name" value="DDRGK"/>
    <property type="match status" value="1"/>
</dbReference>
<comment type="subcellular location">
    <subcellularLocation>
        <location evidence="1">Endoplasmic reticulum membrane</location>
        <topology evidence="1">Single-pass membrane protein</topology>
    </subcellularLocation>
</comment>
<evidence type="ECO:0000256" key="7">
    <source>
        <dbReference type="ARBA" id="ARBA00022989"/>
    </source>
</evidence>
<evidence type="ECO:0000256" key="5">
    <source>
        <dbReference type="ARBA" id="ARBA00022786"/>
    </source>
</evidence>
<comment type="similarity">
    <text evidence="2">Belongs to the DDRGK1 family.</text>
</comment>
<comment type="caution">
    <text evidence="13">The sequence shown here is derived from an EMBL/GenBank/DDBJ whole genome shotgun (WGS) entry which is preliminary data.</text>
</comment>
<feature type="compositionally biased region" description="Basic and acidic residues" evidence="11">
    <location>
        <begin position="108"/>
        <end position="170"/>
    </location>
</feature>
<sequence length="295" mass="33484">MDVTILMLAASALVILVIIFFLLKQRNDLAAPESAEAENERQGVNRRAGGPRRAVAARAANLRNRNVRGGNQNQASDGEEPQVDDDDDIEADAEELFDSKLGAKKRAKMEAKAEKKAMREAEQRDREEKKKREAKKELERQKEIAEKEAEEEQVREAERKAQEEKERKEHEEYLKLKEAFSVESEGFDETVEEDEQNSLRAFVQYIQDNKVVILEDLALRFKYKIKDAIDKIGKLQEDGILTGVFDDRGKFIFLSKKELEAVAKFIRQRGRVSIAELAASSSDLINFAPVNTASA</sequence>
<feature type="compositionally biased region" description="Acidic residues" evidence="11">
    <location>
        <begin position="77"/>
        <end position="96"/>
    </location>
</feature>
<dbReference type="SUPFAM" id="SSF46785">
    <property type="entry name" value="Winged helix' DNA-binding domain"/>
    <property type="match status" value="1"/>
</dbReference>
<keyword evidence="4 12" id="KW-0812">Transmembrane</keyword>
<gene>
    <name evidence="13" type="ORF">CLODIP_2_CD16182</name>
</gene>
<dbReference type="InterPro" id="IPR050899">
    <property type="entry name" value="DDRGK_domain-containing"/>
</dbReference>
<dbReference type="Proteomes" id="UP000494165">
    <property type="component" value="Unassembled WGS sequence"/>
</dbReference>
<dbReference type="PANTHER" id="PTHR48176">
    <property type="entry name" value="DDRGK DOMAIN-CONTAINING PROTEIN 1"/>
    <property type="match status" value="1"/>
</dbReference>
<dbReference type="InterPro" id="IPR019153">
    <property type="entry name" value="DDRGK_dom-contain"/>
</dbReference>
<dbReference type="Gene3D" id="1.10.10.10">
    <property type="entry name" value="Winged helix-like DNA-binding domain superfamily/Winged helix DNA-binding domain"/>
    <property type="match status" value="1"/>
</dbReference>
<dbReference type="EMBL" id="CADEPI010000023">
    <property type="protein sequence ID" value="CAB3366010.1"/>
    <property type="molecule type" value="Genomic_DNA"/>
</dbReference>
<evidence type="ECO:0000256" key="3">
    <source>
        <dbReference type="ARBA" id="ARBA00018218"/>
    </source>
</evidence>
<organism evidence="13 14">
    <name type="scientific">Cloeon dipterum</name>
    <dbReference type="NCBI Taxonomy" id="197152"/>
    <lineage>
        <taxon>Eukaryota</taxon>
        <taxon>Metazoa</taxon>
        <taxon>Ecdysozoa</taxon>
        <taxon>Arthropoda</taxon>
        <taxon>Hexapoda</taxon>
        <taxon>Insecta</taxon>
        <taxon>Pterygota</taxon>
        <taxon>Palaeoptera</taxon>
        <taxon>Ephemeroptera</taxon>
        <taxon>Pisciforma</taxon>
        <taxon>Baetidae</taxon>
        <taxon>Cloeon</taxon>
    </lineage>
</organism>
<proteinExistence type="inferred from homology"/>
<evidence type="ECO:0000256" key="9">
    <source>
        <dbReference type="ARBA" id="ARBA00049608"/>
    </source>
</evidence>
<keyword evidence="5" id="KW-0833">Ubl conjugation pathway</keyword>
<keyword evidence="6" id="KW-0256">Endoplasmic reticulum</keyword>
<name>A0A8S1C298_9INSE</name>
<evidence type="ECO:0000256" key="4">
    <source>
        <dbReference type="ARBA" id="ARBA00022692"/>
    </source>
</evidence>
<evidence type="ECO:0000256" key="10">
    <source>
        <dbReference type="ARBA" id="ARBA00049687"/>
    </source>
</evidence>
<feature type="region of interest" description="Disordered" evidence="11">
    <location>
        <begin position="32"/>
        <end position="170"/>
    </location>
</feature>
<evidence type="ECO:0000256" key="12">
    <source>
        <dbReference type="SAM" id="Phobius"/>
    </source>
</evidence>
<comment type="function">
    <text evidence="9">Substrate adapter for ufmylation, the covalent attachment of the ubiquitin-like modifier UFM1 to substrate proteins. Required for ufmylation of Atg9; protects the nervous system during aging, possibly by stabilizing Atg9 and supporting its function.</text>
</comment>
<dbReference type="SMART" id="SM01128">
    <property type="entry name" value="DDRGK"/>
    <property type="match status" value="1"/>
</dbReference>
<evidence type="ECO:0000256" key="8">
    <source>
        <dbReference type="ARBA" id="ARBA00023136"/>
    </source>
</evidence>
<accession>A0A8S1C298</accession>
<evidence type="ECO:0000313" key="13">
    <source>
        <dbReference type="EMBL" id="CAB3366010.1"/>
    </source>
</evidence>
<dbReference type="OrthoDB" id="2285710at2759"/>
<reference evidence="13 14" key="1">
    <citation type="submission" date="2020-04" db="EMBL/GenBank/DDBJ databases">
        <authorList>
            <person name="Alioto T."/>
            <person name="Alioto T."/>
            <person name="Gomez Garrido J."/>
        </authorList>
    </citation>
    <scope>NUCLEOTIDE SEQUENCE [LARGE SCALE GENOMIC DNA]</scope>
</reference>
<comment type="subunit">
    <text evidence="10">Interacts with Atg9; the interaction is transient.</text>
</comment>
<evidence type="ECO:0000256" key="6">
    <source>
        <dbReference type="ARBA" id="ARBA00022824"/>
    </source>
</evidence>
<dbReference type="PANTHER" id="PTHR48176:SF1">
    <property type="entry name" value="DDRGK DOMAIN-CONTAINING PROTEIN 1"/>
    <property type="match status" value="1"/>
</dbReference>
<evidence type="ECO:0000313" key="14">
    <source>
        <dbReference type="Proteomes" id="UP000494165"/>
    </source>
</evidence>
<keyword evidence="8 12" id="KW-0472">Membrane</keyword>
<dbReference type="GO" id="GO:0005789">
    <property type="term" value="C:endoplasmic reticulum membrane"/>
    <property type="evidence" value="ECO:0007669"/>
    <property type="project" value="UniProtKB-SubCell"/>
</dbReference>
<protein>
    <recommendedName>
        <fullName evidence="3">DDRGK domain-containing protein 1</fullName>
    </recommendedName>
</protein>
<evidence type="ECO:0000256" key="11">
    <source>
        <dbReference type="SAM" id="MobiDB-lite"/>
    </source>
</evidence>
<feature type="compositionally biased region" description="Low complexity" evidence="11">
    <location>
        <begin position="45"/>
        <end position="71"/>
    </location>
</feature>
<dbReference type="InterPro" id="IPR036390">
    <property type="entry name" value="WH_DNA-bd_sf"/>
</dbReference>
<dbReference type="AlphaFoldDB" id="A0A8S1C298"/>
<evidence type="ECO:0000256" key="2">
    <source>
        <dbReference type="ARBA" id="ARBA00009829"/>
    </source>
</evidence>
<evidence type="ECO:0000256" key="1">
    <source>
        <dbReference type="ARBA" id="ARBA00004389"/>
    </source>
</evidence>
<keyword evidence="7 12" id="KW-1133">Transmembrane helix</keyword>
<dbReference type="GO" id="GO:0044389">
    <property type="term" value="F:ubiquitin-like protein ligase binding"/>
    <property type="evidence" value="ECO:0007669"/>
    <property type="project" value="TreeGrafter"/>
</dbReference>
<dbReference type="InterPro" id="IPR036388">
    <property type="entry name" value="WH-like_DNA-bd_sf"/>
</dbReference>